<dbReference type="Proteomes" id="UP000245124">
    <property type="component" value="Unassembled WGS sequence"/>
</dbReference>
<evidence type="ECO:0000313" key="2">
    <source>
        <dbReference type="EMBL" id="GBG19468.1"/>
    </source>
</evidence>
<dbReference type="EMBL" id="BDUD01000001">
    <property type="protein sequence ID" value="GBG19468.1"/>
    <property type="molecule type" value="Genomic_DNA"/>
</dbReference>
<keyword evidence="3" id="KW-1185">Reference proteome</keyword>
<dbReference type="RefSeq" id="WP_109009264.1">
    <property type="nucleotide sequence ID" value="NZ_BDUD01000001.1"/>
</dbReference>
<proteinExistence type="predicted"/>
<organism evidence="2 3">
    <name type="scientific">Nostoc commune NIES-4072</name>
    <dbReference type="NCBI Taxonomy" id="2005467"/>
    <lineage>
        <taxon>Bacteria</taxon>
        <taxon>Bacillati</taxon>
        <taxon>Cyanobacteriota</taxon>
        <taxon>Cyanophyceae</taxon>
        <taxon>Nostocales</taxon>
        <taxon>Nostocaceae</taxon>
        <taxon>Nostoc</taxon>
    </lineage>
</organism>
<gene>
    <name evidence="2" type="ORF">NIES4072_31360</name>
</gene>
<feature type="region of interest" description="Disordered" evidence="1">
    <location>
        <begin position="483"/>
        <end position="508"/>
    </location>
</feature>
<accession>A0A2R5FPR0</accession>
<protein>
    <submittedName>
        <fullName evidence="2">Uncharacterized protein</fullName>
    </submittedName>
</protein>
<dbReference type="AlphaFoldDB" id="A0A2R5FPR0"/>
<name>A0A2R5FPR0_NOSCO</name>
<reference evidence="2 3" key="1">
    <citation type="submission" date="2017-06" db="EMBL/GenBank/DDBJ databases">
        <title>Genome sequencing of cyanobaciteial culture collection at National Institute for Environmental Studies (NIES).</title>
        <authorList>
            <person name="Hirose Y."/>
            <person name="Shimura Y."/>
            <person name="Fujisawa T."/>
            <person name="Nakamura Y."/>
            <person name="Kawachi M."/>
        </authorList>
    </citation>
    <scope>NUCLEOTIDE SEQUENCE [LARGE SCALE GENOMIC DNA]</scope>
    <source>
        <strain evidence="2 3">NIES-4072</strain>
    </source>
</reference>
<comment type="caution">
    <text evidence="2">The sequence shown here is derived from an EMBL/GenBank/DDBJ whole genome shotgun (WGS) entry which is preliminary data.</text>
</comment>
<evidence type="ECO:0000313" key="3">
    <source>
        <dbReference type="Proteomes" id="UP000245124"/>
    </source>
</evidence>
<sequence>MTVNQSARNVRLLIGGTDYTPCLISFQGSDSHLDQSGLITFTGQILLGKALGFNQSLDDRKSPGSFCRGKSVTLDIADTNGSLTRHPRGTLRILTPKYDTEKQQLTLEVADLITLLNFKEPTDPDKADNKSSGSSTATSVITKLLHEAGINNFTGNLPDTLYNYPLNLSGSYLQSVGKLLYANNKVGWIDNQERFRVSTVNVESTQSLISLIVGKNELWYRRLGGAESPCEKIKAVGTQMVTREIELDSTVTTEQYGSPAILDPESTGLIVINKVTETQKWDEDEGKFTITSVTEKPWGLIVARAFWDNFAEEPNLPPELFRLFLGESRIEESSFESVTAGGKLIQKTTIFNTDKSQYLAEIQEARPDFIVGNYVGLTNTKNVTETYTYSPKEVVVKKVTQTQELAVIVLNGSNENWDDWDTIPEYFVTSEYKSEEWKEIDKYTWQYETYTLKPTVKAEGGTAIEYPDDVNIRAKQKLGLTWDSSEKRRSNSGQETPPAAERRPTTKRLEENPVTYTAYFQDSCSGNFKQRERTYNVEFLAGIIVPYEKFFISSDSGANKQLEAIARREGRLLRGRWQGQEMAGAIPNSLLGGYEPLFGVNVLEFDGTGQNYLADGCSWVVTAQKALWSCDGIWVGESQSAIPVRGVISITSSTLTINGANVRGAVITPDGSAVVGNVTITPDGNTIINGVTLPADGNVVIPGTTILPYTEIEPIPGGMALGIEFKSYAYLLTITSSEIQLGLGESGQWSSGFVLPAGIGIGANFTGDFISSLYWEDFDWDGVDESAWNSLQPSPTWESVIWDEADWDRLL</sequence>
<dbReference type="OrthoDB" id="480941at2"/>
<evidence type="ECO:0000256" key="1">
    <source>
        <dbReference type="SAM" id="MobiDB-lite"/>
    </source>
</evidence>